<comment type="caution">
    <text evidence="7">The sequence shown here is derived from an EMBL/GenBank/DDBJ whole genome shotgun (WGS) entry which is preliminary data.</text>
</comment>
<evidence type="ECO:0000256" key="5">
    <source>
        <dbReference type="ARBA" id="ARBA00023125"/>
    </source>
</evidence>
<gene>
    <name evidence="7" type="ORF">FC21_GL000263</name>
</gene>
<keyword evidence="4" id="KW-0680">Restriction system</keyword>
<dbReference type="Gene3D" id="3.40.50.150">
    <property type="entry name" value="Vaccinia Virus protein VP39"/>
    <property type="match status" value="1"/>
</dbReference>
<evidence type="ECO:0000256" key="4">
    <source>
        <dbReference type="ARBA" id="ARBA00022747"/>
    </source>
</evidence>
<dbReference type="EC" id="2.1.1.72" evidence="1"/>
<dbReference type="PANTHER" id="PTHR33841:SF6">
    <property type="entry name" value="TYPE II METHYLTRANSFERASE M.HINDII"/>
    <property type="match status" value="1"/>
</dbReference>
<evidence type="ECO:0000256" key="2">
    <source>
        <dbReference type="ARBA" id="ARBA00022603"/>
    </source>
</evidence>
<keyword evidence="5" id="KW-0238">DNA-binding</keyword>
<dbReference type="PATRIC" id="fig|1423742.4.peg.278"/>
<keyword evidence="8" id="KW-1185">Reference proteome</keyword>
<dbReference type="InterPro" id="IPR050953">
    <property type="entry name" value="N4_N6_ade-DNA_methylase"/>
</dbReference>
<keyword evidence="2 7" id="KW-0489">Methyltransferase</keyword>
<dbReference type="GO" id="GO:0009007">
    <property type="term" value="F:site-specific DNA-methyltransferase (adenine-specific) activity"/>
    <property type="evidence" value="ECO:0007669"/>
    <property type="project" value="UniProtKB-EC"/>
</dbReference>
<evidence type="ECO:0000256" key="3">
    <source>
        <dbReference type="ARBA" id="ARBA00022679"/>
    </source>
</evidence>
<dbReference type="SUPFAM" id="SSF53335">
    <property type="entry name" value="S-adenosyl-L-methionine-dependent methyltransferases"/>
    <property type="match status" value="1"/>
</dbReference>
<proteinExistence type="predicted"/>
<evidence type="ECO:0000256" key="1">
    <source>
        <dbReference type="ARBA" id="ARBA00011900"/>
    </source>
</evidence>
<reference evidence="7 8" key="1">
    <citation type="journal article" date="2015" name="Genome Announc.">
        <title>Expanding the biotechnology potential of lactobacilli through comparative genomics of 213 strains and associated genera.</title>
        <authorList>
            <person name="Sun Z."/>
            <person name="Harris H.M."/>
            <person name="McCann A."/>
            <person name="Guo C."/>
            <person name="Argimon S."/>
            <person name="Zhang W."/>
            <person name="Yang X."/>
            <person name="Jeffery I.B."/>
            <person name="Cooney J.C."/>
            <person name="Kagawa T.F."/>
            <person name="Liu W."/>
            <person name="Song Y."/>
            <person name="Salvetti E."/>
            <person name="Wrobel A."/>
            <person name="Rasinkangas P."/>
            <person name="Parkhill J."/>
            <person name="Rea M.C."/>
            <person name="O'Sullivan O."/>
            <person name="Ritari J."/>
            <person name="Douillard F.P."/>
            <person name="Paul Ross R."/>
            <person name="Yang R."/>
            <person name="Briner A.E."/>
            <person name="Felis G.E."/>
            <person name="de Vos W.M."/>
            <person name="Barrangou R."/>
            <person name="Klaenhammer T.R."/>
            <person name="Caufield P.W."/>
            <person name="Cui Y."/>
            <person name="Zhang H."/>
            <person name="O'Toole P.W."/>
        </authorList>
    </citation>
    <scope>NUCLEOTIDE SEQUENCE [LARGE SCALE GENOMIC DNA]</scope>
    <source>
        <strain evidence="7 8">DSM 18793</strain>
    </source>
</reference>
<dbReference type="GO" id="GO:0009307">
    <property type="term" value="P:DNA restriction-modification system"/>
    <property type="evidence" value="ECO:0007669"/>
    <property type="project" value="UniProtKB-KW"/>
</dbReference>
<dbReference type="STRING" id="417373.GCA_001570685_00692"/>
<organism evidence="7 8">
    <name type="scientific">Limosilactobacillus equigenerosi DSM 18793 = JCM 14505</name>
    <dbReference type="NCBI Taxonomy" id="1423742"/>
    <lineage>
        <taxon>Bacteria</taxon>
        <taxon>Bacillati</taxon>
        <taxon>Bacillota</taxon>
        <taxon>Bacilli</taxon>
        <taxon>Lactobacillales</taxon>
        <taxon>Lactobacillaceae</taxon>
        <taxon>Limosilactobacillus</taxon>
    </lineage>
</organism>
<dbReference type="GO" id="GO:0003677">
    <property type="term" value="F:DNA binding"/>
    <property type="evidence" value="ECO:0007669"/>
    <property type="project" value="UniProtKB-KW"/>
</dbReference>
<dbReference type="Proteomes" id="UP000051084">
    <property type="component" value="Unassembled WGS sequence"/>
</dbReference>
<protein>
    <recommendedName>
        <fullName evidence="1">site-specific DNA-methyltransferase (adenine-specific)</fullName>
        <ecNumber evidence="1">2.1.1.72</ecNumber>
    </recommendedName>
</protein>
<dbReference type="GO" id="GO:0032259">
    <property type="term" value="P:methylation"/>
    <property type="evidence" value="ECO:0007669"/>
    <property type="project" value="UniProtKB-KW"/>
</dbReference>
<dbReference type="OrthoDB" id="9815272at2"/>
<dbReference type="PANTHER" id="PTHR33841">
    <property type="entry name" value="DNA METHYLTRANSFERASE YEEA-RELATED"/>
    <property type="match status" value="1"/>
</dbReference>
<keyword evidence="3 7" id="KW-0808">Transferase</keyword>
<sequence>MTEQLIKSADRVKDHGEVFTPKWIVEKMLNQPEIDAKVKSLTATFLEPSAGEGAFLTELLDRKLQYAATVSSNGKEFNINALRVLSTLYGIEFMEDNVEVLVMNMILTFSSVYGRLISDEFDAIPEQKVIESAKVIIRANMAQGDTLKYVTATGDPIIFSEWQPVGKTRVKRIEYTFESIVNGEGPTGTVRNINEQLDLFALDDEPEEDTSVSYAECKWTDVYKELVE</sequence>
<dbReference type="RefSeq" id="WP_056995261.1">
    <property type="nucleotide sequence ID" value="NZ_AZGC01000010.1"/>
</dbReference>
<comment type="catalytic activity">
    <reaction evidence="6">
        <text>a 2'-deoxyadenosine in DNA + S-adenosyl-L-methionine = an N(6)-methyl-2'-deoxyadenosine in DNA + S-adenosyl-L-homocysteine + H(+)</text>
        <dbReference type="Rhea" id="RHEA:15197"/>
        <dbReference type="Rhea" id="RHEA-COMP:12418"/>
        <dbReference type="Rhea" id="RHEA-COMP:12419"/>
        <dbReference type="ChEBI" id="CHEBI:15378"/>
        <dbReference type="ChEBI" id="CHEBI:57856"/>
        <dbReference type="ChEBI" id="CHEBI:59789"/>
        <dbReference type="ChEBI" id="CHEBI:90615"/>
        <dbReference type="ChEBI" id="CHEBI:90616"/>
        <dbReference type="EC" id="2.1.1.72"/>
    </reaction>
</comment>
<dbReference type="AlphaFoldDB" id="A0A0R1UXK0"/>
<name>A0A0R1UXK0_9LACO</name>
<evidence type="ECO:0000313" key="8">
    <source>
        <dbReference type="Proteomes" id="UP000051084"/>
    </source>
</evidence>
<dbReference type="InterPro" id="IPR029063">
    <property type="entry name" value="SAM-dependent_MTases_sf"/>
</dbReference>
<evidence type="ECO:0000256" key="6">
    <source>
        <dbReference type="ARBA" id="ARBA00047942"/>
    </source>
</evidence>
<evidence type="ECO:0000313" key="7">
    <source>
        <dbReference type="EMBL" id="KRL96266.1"/>
    </source>
</evidence>
<dbReference type="EMBL" id="AZGC01000010">
    <property type="protein sequence ID" value="KRL96266.1"/>
    <property type="molecule type" value="Genomic_DNA"/>
</dbReference>
<accession>A0A0R1UXK0</accession>